<protein>
    <submittedName>
        <fullName evidence="2">Uncharacterized protein</fullName>
    </submittedName>
</protein>
<dbReference type="RefSeq" id="XP_071917048.1">
    <property type="nucleotide sequence ID" value="XM_072060947.1"/>
</dbReference>
<organism evidence="1 2">
    <name type="scientific">Coffea arabica</name>
    <name type="common">Arabian coffee</name>
    <dbReference type="NCBI Taxonomy" id="13443"/>
    <lineage>
        <taxon>Eukaryota</taxon>
        <taxon>Viridiplantae</taxon>
        <taxon>Streptophyta</taxon>
        <taxon>Embryophyta</taxon>
        <taxon>Tracheophyta</taxon>
        <taxon>Spermatophyta</taxon>
        <taxon>Magnoliopsida</taxon>
        <taxon>eudicotyledons</taxon>
        <taxon>Gunneridae</taxon>
        <taxon>Pentapetalae</taxon>
        <taxon>asterids</taxon>
        <taxon>lamiids</taxon>
        <taxon>Gentianales</taxon>
        <taxon>Rubiaceae</taxon>
        <taxon>Ixoroideae</taxon>
        <taxon>Gardenieae complex</taxon>
        <taxon>Bertiereae - Coffeeae clade</taxon>
        <taxon>Coffeeae</taxon>
        <taxon>Coffea</taxon>
    </lineage>
</organism>
<reference evidence="2" key="1">
    <citation type="submission" date="2025-08" db="UniProtKB">
        <authorList>
            <consortium name="RefSeq"/>
        </authorList>
    </citation>
    <scope>IDENTIFICATION</scope>
    <source>
        <tissue evidence="2">Leaves</tissue>
    </source>
</reference>
<dbReference type="Proteomes" id="UP001652660">
    <property type="component" value="Chromosome 8e"/>
</dbReference>
<dbReference type="PANTHER" id="PTHR45835:SF99">
    <property type="entry name" value="CHROMO DOMAIN-CONTAINING PROTEIN-RELATED"/>
    <property type="match status" value="1"/>
</dbReference>
<accession>A0ABM4VBZ7</accession>
<evidence type="ECO:0000313" key="1">
    <source>
        <dbReference type="Proteomes" id="UP001652660"/>
    </source>
</evidence>
<gene>
    <name evidence="2" type="primary">LOC140012666</name>
</gene>
<dbReference type="GeneID" id="140012666"/>
<dbReference type="PANTHER" id="PTHR45835">
    <property type="entry name" value="YALI0A06105P"/>
    <property type="match status" value="1"/>
</dbReference>
<sequence>MELLEDYDYTIMYHPGKANVVTVALSRQVQMAGLMIKELHLLETVSYWNPRLKPRKVILGNIVVNSTLLERIKGSQEKDTEVQKWSEKVGKGEKSDFNLGSNGILKFRNRIVVPNDEELKKEILEEAHRSKFTVKTEHQRPSGHLQPLEIPEWKRENITMDFVSGLLRTQRGHDAIWVTWNSCEYRV</sequence>
<keyword evidence="1" id="KW-1185">Reference proteome</keyword>
<proteinExistence type="predicted"/>
<name>A0ABM4VBZ7_COFAR</name>
<evidence type="ECO:0000313" key="2">
    <source>
        <dbReference type="RefSeq" id="XP_071917048.1"/>
    </source>
</evidence>